<feature type="transmembrane region" description="Helical" evidence="7">
    <location>
        <begin position="70"/>
        <end position="89"/>
    </location>
</feature>
<dbReference type="GO" id="GO:0006508">
    <property type="term" value="P:proteolysis"/>
    <property type="evidence" value="ECO:0007669"/>
    <property type="project" value="UniProtKB-KW"/>
</dbReference>
<dbReference type="SUPFAM" id="SSF144091">
    <property type="entry name" value="Rhomboid-like"/>
    <property type="match status" value="1"/>
</dbReference>
<dbReference type="InterPro" id="IPR022764">
    <property type="entry name" value="Peptidase_S54_rhomboid_dom"/>
</dbReference>
<dbReference type="EMBL" id="UIHC01000004">
    <property type="protein sequence ID" value="SUZ30939.1"/>
    <property type="molecule type" value="Genomic_DNA"/>
</dbReference>
<feature type="domain" description="Peptidase S54 rhomboid" evidence="8">
    <location>
        <begin position="64"/>
        <end position="211"/>
    </location>
</feature>
<dbReference type="PANTHER" id="PTHR43066:SF26">
    <property type="entry name" value="RHOMBOID PROTEASE GLPG"/>
    <property type="match status" value="1"/>
</dbReference>
<accession>A0A3B0MMN8</accession>
<name>A0A3B0MMN8_9RHOB</name>
<keyword evidence="6 7" id="KW-0472">Membrane</keyword>
<keyword evidence="10" id="KW-1185">Reference proteome</keyword>
<reference evidence="10" key="1">
    <citation type="submission" date="2018-08" db="EMBL/GenBank/DDBJ databases">
        <authorList>
            <person name="Rodrigo-Torres L."/>
            <person name="Arahal R. D."/>
            <person name="Lucena T."/>
        </authorList>
    </citation>
    <scope>NUCLEOTIDE SEQUENCE [LARGE SCALE GENOMIC DNA]</scope>
    <source>
        <strain evidence="10">CECT 7235</strain>
    </source>
</reference>
<sequence>MLIPVRDHNPSDKRPYVTYGLLAVNILVFISYYGLFGNDTALMRFFMQWGMVPAAISAGQGYDTLLTHQFLHGGILHLAFNMLFLWVYGDNMEEEWGHARFLIFYLACGIAAALAQYISEPESFVPMVGASGAIAGVLGGYLLFYPRARIDMFLFLLVYFRIIPIPAWLVLGGWFGMQVFSGLGPSASEDGVAYWAHIGGFIAGVAFALPLWLHRGGRALWAKTHGHPPHPEARYRIAKTDVPPAGRRRNPWLR</sequence>
<organism evidence="9 10">
    <name type="scientific">Roseinatronobacter ekhonensis</name>
    <dbReference type="NCBI Taxonomy" id="254356"/>
    <lineage>
        <taxon>Bacteria</taxon>
        <taxon>Pseudomonadati</taxon>
        <taxon>Pseudomonadota</taxon>
        <taxon>Alphaproteobacteria</taxon>
        <taxon>Rhodobacterales</taxon>
        <taxon>Paracoccaceae</taxon>
        <taxon>Roseinatronobacter</taxon>
    </lineage>
</organism>
<dbReference type="Proteomes" id="UP000272908">
    <property type="component" value="Unassembled WGS sequence"/>
</dbReference>
<evidence type="ECO:0000256" key="2">
    <source>
        <dbReference type="ARBA" id="ARBA00022475"/>
    </source>
</evidence>
<evidence type="ECO:0000256" key="4">
    <source>
        <dbReference type="ARBA" id="ARBA00022692"/>
    </source>
</evidence>
<feature type="transmembrane region" description="Helical" evidence="7">
    <location>
        <begin position="16"/>
        <end position="35"/>
    </location>
</feature>
<dbReference type="AlphaFoldDB" id="A0A3B0MMN8"/>
<feature type="transmembrane region" description="Helical" evidence="7">
    <location>
        <begin position="194"/>
        <end position="213"/>
    </location>
</feature>
<protein>
    <submittedName>
        <fullName evidence="9">Rhomboid protease GluP</fullName>
        <ecNumber evidence="9">3.4.21.105</ecNumber>
    </submittedName>
</protein>
<dbReference type="RefSeq" id="WP_121093233.1">
    <property type="nucleotide sequence ID" value="NZ_UIHC01000004.1"/>
</dbReference>
<evidence type="ECO:0000256" key="1">
    <source>
        <dbReference type="ARBA" id="ARBA00004141"/>
    </source>
</evidence>
<dbReference type="OrthoDB" id="9813074at2"/>
<evidence type="ECO:0000256" key="5">
    <source>
        <dbReference type="ARBA" id="ARBA00022989"/>
    </source>
</evidence>
<keyword evidence="9" id="KW-0645">Protease</keyword>
<keyword evidence="5 7" id="KW-1133">Transmembrane helix</keyword>
<feature type="transmembrane region" description="Helical" evidence="7">
    <location>
        <begin position="152"/>
        <end position="174"/>
    </location>
</feature>
<dbReference type="Gene3D" id="1.20.1540.10">
    <property type="entry name" value="Rhomboid-like"/>
    <property type="match status" value="1"/>
</dbReference>
<feature type="transmembrane region" description="Helical" evidence="7">
    <location>
        <begin position="101"/>
        <end position="118"/>
    </location>
</feature>
<evidence type="ECO:0000259" key="8">
    <source>
        <dbReference type="Pfam" id="PF01694"/>
    </source>
</evidence>
<evidence type="ECO:0000256" key="3">
    <source>
        <dbReference type="ARBA" id="ARBA00022519"/>
    </source>
</evidence>
<dbReference type="GO" id="GO:0016020">
    <property type="term" value="C:membrane"/>
    <property type="evidence" value="ECO:0007669"/>
    <property type="project" value="UniProtKB-SubCell"/>
</dbReference>
<dbReference type="PANTHER" id="PTHR43066">
    <property type="entry name" value="RHOMBOID-RELATED PROTEIN"/>
    <property type="match status" value="1"/>
</dbReference>
<keyword evidence="9" id="KW-0378">Hydrolase</keyword>
<dbReference type="InterPro" id="IPR035952">
    <property type="entry name" value="Rhomboid-like_sf"/>
</dbReference>
<evidence type="ECO:0000313" key="10">
    <source>
        <dbReference type="Proteomes" id="UP000272908"/>
    </source>
</evidence>
<evidence type="ECO:0000313" key="9">
    <source>
        <dbReference type="EMBL" id="SUZ30939.1"/>
    </source>
</evidence>
<proteinExistence type="predicted"/>
<dbReference type="EC" id="3.4.21.105" evidence="9"/>
<keyword evidence="4 7" id="KW-0812">Transmembrane</keyword>
<dbReference type="GO" id="GO:0004252">
    <property type="term" value="F:serine-type endopeptidase activity"/>
    <property type="evidence" value="ECO:0007669"/>
    <property type="project" value="InterPro"/>
</dbReference>
<dbReference type="FunFam" id="1.20.1540.10:FF:000027">
    <property type="entry name" value="Rhomboid family intramembrane serine protease"/>
    <property type="match status" value="1"/>
</dbReference>
<feature type="transmembrane region" description="Helical" evidence="7">
    <location>
        <begin position="124"/>
        <end position="145"/>
    </location>
</feature>
<evidence type="ECO:0000256" key="6">
    <source>
        <dbReference type="ARBA" id="ARBA00023136"/>
    </source>
</evidence>
<dbReference type="Pfam" id="PF01694">
    <property type="entry name" value="Rhomboid"/>
    <property type="match status" value="1"/>
</dbReference>
<keyword evidence="2" id="KW-1003">Cell membrane</keyword>
<gene>
    <name evidence="9" type="primary">gluP</name>
    <name evidence="9" type="ORF">ROE7235_00669</name>
</gene>
<comment type="subcellular location">
    <subcellularLocation>
        <location evidence="1">Membrane</location>
        <topology evidence="1">Multi-pass membrane protein</topology>
    </subcellularLocation>
</comment>
<evidence type="ECO:0000256" key="7">
    <source>
        <dbReference type="SAM" id="Phobius"/>
    </source>
</evidence>
<keyword evidence="3" id="KW-0997">Cell inner membrane</keyword>